<feature type="domain" description="Pyruvate phosphate dikinase AMP/ATP-binding" evidence="4">
    <location>
        <begin position="435"/>
        <end position="755"/>
    </location>
</feature>
<dbReference type="InterPro" id="IPR051549">
    <property type="entry name" value="PEP_Utilizing_Enz"/>
</dbReference>
<comment type="caution">
    <text evidence="5">The sequence shown here is derived from an EMBL/GenBank/DDBJ whole genome shotgun (WGS) entry which is preliminary data.</text>
</comment>
<feature type="domain" description="PEP-utilising enzyme mobile" evidence="3">
    <location>
        <begin position="1232"/>
        <end position="1302"/>
    </location>
</feature>
<comment type="similarity">
    <text evidence="1">Belongs to the PEP-utilizing enzyme family.</text>
</comment>
<dbReference type="SUPFAM" id="SSF56059">
    <property type="entry name" value="Glutathione synthetase ATP-binding domain-like"/>
    <property type="match status" value="1"/>
</dbReference>
<dbReference type="Gene3D" id="3.50.30.10">
    <property type="entry name" value="Phosphohistidine domain"/>
    <property type="match status" value="1"/>
</dbReference>
<dbReference type="InterPro" id="IPR002192">
    <property type="entry name" value="PPDK_AMP/ATP-bd"/>
</dbReference>
<evidence type="ECO:0000256" key="2">
    <source>
        <dbReference type="SAM" id="Phobius"/>
    </source>
</evidence>
<evidence type="ECO:0008006" key="7">
    <source>
        <dbReference type="Google" id="ProtNLM"/>
    </source>
</evidence>
<dbReference type="InterPro" id="IPR013815">
    <property type="entry name" value="ATP_grasp_subdomain_1"/>
</dbReference>
<dbReference type="PANTHER" id="PTHR43615">
    <property type="entry name" value="PHOSPHOENOLPYRUVATE SYNTHASE-RELATED"/>
    <property type="match status" value="1"/>
</dbReference>
<dbReference type="SUPFAM" id="SSF52009">
    <property type="entry name" value="Phosphohistidine domain"/>
    <property type="match status" value="1"/>
</dbReference>
<gene>
    <name evidence="5" type="ORF">JYU34_003576</name>
</gene>
<keyword evidence="2" id="KW-1133">Transmembrane helix</keyword>
<dbReference type="EMBL" id="JAHIBW010000005">
    <property type="protein sequence ID" value="KAG7310765.1"/>
    <property type="molecule type" value="Genomic_DNA"/>
</dbReference>
<dbReference type="Gene3D" id="3.30.470.20">
    <property type="entry name" value="ATP-grasp fold, B domain"/>
    <property type="match status" value="1"/>
</dbReference>
<proteinExistence type="inferred from homology"/>
<feature type="transmembrane region" description="Helical" evidence="2">
    <location>
        <begin position="6"/>
        <end position="24"/>
    </location>
</feature>
<reference evidence="5 6" key="1">
    <citation type="submission" date="2021-06" db="EMBL/GenBank/DDBJ databases">
        <title>A haploid diamondback moth (Plutella xylostella L.) genome assembly resolves 31 chromosomes and identifies a diamide resistance mutation.</title>
        <authorList>
            <person name="Ward C.M."/>
            <person name="Perry K.D."/>
            <person name="Baker G."/>
            <person name="Powis K."/>
            <person name="Heckel D.G."/>
            <person name="Baxter S.W."/>
        </authorList>
    </citation>
    <scope>NUCLEOTIDE SEQUENCE [LARGE SCALE GENOMIC DNA]</scope>
    <source>
        <strain evidence="5 6">LV</strain>
        <tissue evidence="5">Single pupa</tissue>
    </source>
</reference>
<keyword evidence="2" id="KW-0812">Transmembrane</keyword>
<name>A0ABQ7R0E8_PLUXY</name>
<sequence length="1327" mass="146127">MDFFDLLLQTGLITSLIVGYLILFKKAPTKKGFYSEHGWNYPLKYICALFAVKRWKKQRPAPASEELPSSKLTAGWQNLSVQATGTDGTTVVLGIRRWSERKQAAEVTVFVKLPDGETYTLPRHPDTVVGASEVTSDSWSAGGLKIQVLQPRWALRVLFNGLLTRASDGKTLHTRFNFIWRSASQPLHHPDGWSDQLAARALASEPWRDGQWIHMIDRWSDGSWHQWGALQGRFTTHTADGSEDTSVWLRARGVKDLSWAPHEYQALRRHVAVVLVAKDGTMVRLKGVSYKDVLTQVYYGDVRFPNYEVCAITATDLSLPHYGEFVEGVPENSAISVSTSNGRTLRMVFRLESAGGKLLSGSPTQYEVHYKTLTGFIEGYAATGLLELGYVVKEPRVPSVRLTPPRSLKWLSKEDIKGAISYCAFFDSDPAKCPDLVGGKGASLALLAKKQRDLGYKVPPGYCITTLALDKQLKENPQLTKSISEIEASNVDYIEEVFKEKCNKASALIASTALVKEVKAEILTHLKELRSKAIEENLGPELRFAVRSSAVGEDGEALSAAGQNDTILGCVTDDDVVEAVQKCWASMFAFTSAHYRRQNGQPCLCGGGVVVQALVTPTAAGVLFTRHPAAGDPARLLITANYGLGESVVSGAVEPDSITVNRSERGEVSIAGIELGSKTHRVAAQGSGVTTEDVPENERNVACITDEQILQLAKMGVTQEELWGAPRDIEWAVTKGAVYLLQARPITSLERWSDEELLHEMDDPVMSDDALLSFANIGEVLPKPVSPLNIDLVMRPLQETMTEVVEKPPSVYKRYTIMTHYRGCMDLFNTIYRRVPPKIDVGMRMVEMAIHGHTVADEDVHRTATHVHTRGRFDQVVLMYGMIESLVLSGWHASRARKAVKKLHFDLESEDPLQLLQSVTGATVGLTPLYRHHMLTSSASTASQVIAMSVLLEGGQDFTPEQCNEVGKMLSSGQAVSAEVPHALARLSKQLNASVRAEDFRKVDPKQGLDWLKENIPQLHKDVVEFLDEHGHRAIMEFDIRTLPWVLAPEQLMEALQNMRVDTKHATSDVSDRNLIASLTTPTKSSTRTALSWILPLSRRMVINRESTKASLILGIHRLRLAVRRLGRALAAAWWLPHPDLIFYFRLYELEKYLETRDPVLLRKAQLRRQHHAAWSRLSFAELHRGWPAPAPPAAPRLASAGASLRATPVCAGEVVARACVIKDLSEIHLLRQGDVLVTTCTDIGWSPYFPLISGIVTELGGLISHGAVIAREYGLPCIVGAAGATDLFQTGDLVRLAGASGTLDKVEATDEAVQASGEAVLLQATG</sequence>
<dbReference type="InterPro" id="IPR036637">
    <property type="entry name" value="Phosphohistidine_dom_sf"/>
</dbReference>
<keyword evidence="2" id="KW-0472">Membrane</keyword>
<dbReference type="Proteomes" id="UP000823941">
    <property type="component" value="Chromosome 5"/>
</dbReference>
<dbReference type="PANTHER" id="PTHR43615:SF1">
    <property type="entry name" value="PPDK_N DOMAIN-CONTAINING PROTEIN"/>
    <property type="match status" value="1"/>
</dbReference>
<organism evidence="5 6">
    <name type="scientific">Plutella xylostella</name>
    <name type="common">Diamondback moth</name>
    <name type="synonym">Plutella maculipennis</name>
    <dbReference type="NCBI Taxonomy" id="51655"/>
    <lineage>
        <taxon>Eukaryota</taxon>
        <taxon>Metazoa</taxon>
        <taxon>Ecdysozoa</taxon>
        <taxon>Arthropoda</taxon>
        <taxon>Hexapoda</taxon>
        <taxon>Insecta</taxon>
        <taxon>Pterygota</taxon>
        <taxon>Neoptera</taxon>
        <taxon>Endopterygota</taxon>
        <taxon>Lepidoptera</taxon>
        <taxon>Glossata</taxon>
        <taxon>Ditrysia</taxon>
        <taxon>Yponomeutoidea</taxon>
        <taxon>Plutellidae</taxon>
        <taxon>Plutella</taxon>
    </lineage>
</organism>
<evidence type="ECO:0000313" key="6">
    <source>
        <dbReference type="Proteomes" id="UP000823941"/>
    </source>
</evidence>
<dbReference type="Pfam" id="PF01326">
    <property type="entry name" value="PPDK_N"/>
    <property type="match status" value="1"/>
</dbReference>
<keyword evidence="6" id="KW-1185">Reference proteome</keyword>
<dbReference type="Pfam" id="PF00391">
    <property type="entry name" value="PEP-utilizers"/>
    <property type="match status" value="1"/>
</dbReference>
<evidence type="ECO:0000256" key="1">
    <source>
        <dbReference type="ARBA" id="ARBA00007837"/>
    </source>
</evidence>
<evidence type="ECO:0000313" key="5">
    <source>
        <dbReference type="EMBL" id="KAG7310765.1"/>
    </source>
</evidence>
<dbReference type="InterPro" id="IPR008279">
    <property type="entry name" value="PEP-util_enz_mobile_dom"/>
</dbReference>
<accession>A0ABQ7R0E8</accession>
<evidence type="ECO:0000259" key="4">
    <source>
        <dbReference type="Pfam" id="PF01326"/>
    </source>
</evidence>
<evidence type="ECO:0000259" key="3">
    <source>
        <dbReference type="Pfam" id="PF00391"/>
    </source>
</evidence>
<dbReference type="Gene3D" id="3.30.1490.20">
    <property type="entry name" value="ATP-grasp fold, A domain"/>
    <property type="match status" value="1"/>
</dbReference>
<protein>
    <recommendedName>
        <fullName evidence="7">Phosphoenolpyruvate synthase</fullName>
    </recommendedName>
</protein>